<name>A0A414ZR77_9FIRM</name>
<reference evidence="1 2" key="1">
    <citation type="submission" date="2018-08" db="EMBL/GenBank/DDBJ databases">
        <title>A genome reference for cultivated species of the human gut microbiota.</title>
        <authorList>
            <person name="Zou Y."/>
            <person name="Xue W."/>
            <person name="Luo G."/>
        </authorList>
    </citation>
    <scope>NUCLEOTIDE SEQUENCE [LARGE SCALE GENOMIC DNA]</scope>
    <source>
        <strain evidence="1 2">AM16-11</strain>
    </source>
</reference>
<protein>
    <submittedName>
        <fullName evidence="1">Uncharacterized protein</fullName>
    </submittedName>
</protein>
<evidence type="ECO:0000313" key="1">
    <source>
        <dbReference type="EMBL" id="RHI25735.1"/>
    </source>
</evidence>
<proteinExistence type="predicted"/>
<dbReference type="Proteomes" id="UP000285865">
    <property type="component" value="Unassembled WGS sequence"/>
</dbReference>
<evidence type="ECO:0000313" key="2">
    <source>
        <dbReference type="Proteomes" id="UP000285865"/>
    </source>
</evidence>
<dbReference type="AlphaFoldDB" id="A0A414ZR77"/>
<sequence>MEIPKYIQNKIKQQNEACKKASKLEAEIENWCQLSGFDPYSKEYEEIKGRLVDAVAPLNADKIKEIANRIEY</sequence>
<dbReference type="EMBL" id="QRKN01000001">
    <property type="protein sequence ID" value="RHI25735.1"/>
    <property type="molecule type" value="Genomic_DNA"/>
</dbReference>
<accession>A0A414ZR77</accession>
<organism evidence="1 2">
    <name type="scientific">Agathobacter rectalis</name>
    <dbReference type="NCBI Taxonomy" id="39491"/>
    <lineage>
        <taxon>Bacteria</taxon>
        <taxon>Bacillati</taxon>
        <taxon>Bacillota</taxon>
        <taxon>Clostridia</taxon>
        <taxon>Lachnospirales</taxon>
        <taxon>Lachnospiraceae</taxon>
        <taxon>Agathobacter</taxon>
    </lineage>
</organism>
<gene>
    <name evidence="1" type="ORF">DW172_03370</name>
</gene>
<dbReference type="RefSeq" id="WP_118257211.1">
    <property type="nucleotide sequence ID" value="NZ_QRKN01000001.1"/>
</dbReference>
<comment type="caution">
    <text evidence="1">The sequence shown here is derived from an EMBL/GenBank/DDBJ whole genome shotgun (WGS) entry which is preliminary data.</text>
</comment>